<dbReference type="EMBL" id="BCWF01000020">
    <property type="protein sequence ID" value="GAT26099.1"/>
    <property type="molecule type" value="Genomic_DNA"/>
</dbReference>
<feature type="region of interest" description="Disordered" evidence="1">
    <location>
        <begin position="1"/>
        <end position="23"/>
    </location>
</feature>
<organism evidence="2 3">
    <name type="scientific">Aspergillus kawachii</name>
    <name type="common">White koji mold</name>
    <name type="synonym">Aspergillus awamori var. kawachi</name>
    <dbReference type="NCBI Taxonomy" id="1069201"/>
    <lineage>
        <taxon>Eukaryota</taxon>
        <taxon>Fungi</taxon>
        <taxon>Dikarya</taxon>
        <taxon>Ascomycota</taxon>
        <taxon>Pezizomycotina</taxon>
        <taxon>Eurotiomycetes</taxon>
        <taxon>Eurotiomycetidae</taxon>
        <taxon>Eurotiales</taxon>
        <taxon>Aspergillaceae</taxon>
        <taxon>Aspergillus</taxon>
        <taxon>Aspergillus subgen. Circumdati</taxon>
    </lineage>
</organism>
<dbReference type="Proteomes" id="UP000075230">
    <property type="component" value="Unassembled WGS sequence"/>
</dbReference>
<proteinExistence type="predicted"/>
<gene>
    <name evidence="2" type="ORF">RIB2604_02006780</name>
</gene>
<evidence type="ECO:0000256" key="1">
    <source>
        <dbReference type="SAM" id="MobiDB-lite"/>
    </source>
</evidence>
<reference evidence="2 3" key="1">
    <citation type="journal article" date="2016" name="DNA Res.">
        <title>Genome sequence of Aspergillus luchuensis NBRC 4314.</title>
        <authorList>
            <person name="Yamada O."/>
            <person name="Machida M."/>
            <person name="Hosoyama A."/>
            <person name="Goto M."/>
            <person name="Takahashi T."/>
            <person name="Futagami T."/>
            <person name="Yamagata Y."/>
            <person name="Takeuchi M."/>
            <person name="Kobayashi T."/>
            <person name="Koike H."/>
            <person name="Abe K."/>
            <person name="Asai K."/>
            <person name="Arita M."/>
            <person name="Fujita N."/>
            <person name="Fukuda K."/>
            <person name="Higa K."/>
            <person name="Horikawa H."/>
            <person name="Ishikawa T."/>
            <person name="Jinno K."/>
            <person name="Kato Y."/>
            <person name="Kirimura K."/>
            <person name="Mizutani O."/>
            <person name="Nakasone K."/>
            <person name="Sano M."/>
            <person name="Shiraishi Y."/>
            <person name="Tsukahara M."/>
            <person name="Gomi K."/>
        </authorList>
    </citation>
    <scope>NUCLEOTIDE SEQUENCE [LARGE SCALE GENOMIC DNA]</scope>
    <source>
        <strain evidence="2 3">RIB 2604</strain>
    </source>
</reference>
<dbReference type="AlphaFoldDB" id="A0A146FKY8"/>
<reference evidence="3" key="2">
    <citation type="submission" date="2016-02" db="EMBL/GenBank/DDBJ databases">
        <title>Genome sequencing of Aspergillus luchuensis NBRC 4314.</title>
        <authorList>
            <person name="Yamada O."/>
        </authorList>
    </citation>
    <scope>NUCLEOTIDE SEQUENCE [LARGE SCALE GENOMIC DNA]</scope>
    <source>
        <strain evidence="3">RIB 2604</strain>
    </source>
</reference>
<comment type="caution">
    <text evidence="2">The sequence shown here is derived from an EMBL/GenBank/DDBJ whole genome shotgun (WGS) entry which is preliminary data.</text>
</comment>
<evidence type="ECO:0000313" key="3">
    <source>
        <dbReference type="Proteomes" id="UP000075230"/>
    </source>
</evidence>
<accession>A0A146FKY8</accession>
<evidence type="ECO:0000313" key="2">
    <source>
        <dbReference type="EMBL" id="GAT26099.1"/>
    </source>
</evidence>
<sequence length="107" mass="11514">MAGAHRDNQASTGVGGRNSLPTSAHSVCADRVCQMEVCIEFTSQEGENEAVMASMIFARTKDHGTVQDRVMALPNYSDHKLIMAELVVDNPTERVDGKNSLSFSAGN</sequence>
<protein>
    <submittedName>
        <fullName evidence="2">Uncharacterized protein</fullName>
    </submittedName>
</protein>
<name>A0A146FKY8_ASPKA</name>